<dbReference type="GeneID" id="25029743"/>
<dbReference type="OrthoDB" id="10330751at2759"/>
<reference evidence="2 3" key="1">
    <citation type="journal article" date="2011" name="Science">
        <title>Comparative functional genomics of the fission yeasts.</title>
        <authorList>
            <person name="Rhind N."/>
            <person name="Chen Z."/>
            <person name="Yassour M."/>
            <person name="Thompson D.A."/>
            <person name="Haas B.J."/>
            <person name="Habib N."/>
            <person name="Wapinski I."/>
            <person name="Roy S."/>
            <person name="Lin M.F."/>
            <person name="Heiman D.I."/>
            <person name="Young S.K."/>
            <person name="Furuya K."/>
            <person name="Guo Y."/>
            <person name="Pidoux A."/>
            <person name="Chen H.M."/>
            <person name="Robbertse B."/>
            <person name="Goldberg J.M."/>
            <person name="Aoki K."/>
            <person name="Bayne E.H."/>
            <person name="Berlin A.M."/>
            <person name="Desjardins C.A."/>
            <person name="Dobbs E."/>
            <person name="Dukaj L."/>
            <person name="Fan L."/>
            <person name="FitzGerald M.G."/>
            <person name="French C."/>
            <person name="Gujja S."/>
            <person name="Hansen K."/>
            <person name="Keifenheim D."/>
            <person name="Levin J.Z."/>
            <person name="Mosher R.A."/>
            <person name="Mueller C.A."/>
            <person name="Pfiffner J."/>
            <person name="Priest M."/>
            <person name="Russ C."/>
            <person name="Smialowska A."/>
            <person name="Swoboda P."/>
            <person name="Sykes S.M."/>
            <person name="Vaughn M."/>
            <person name="Vengrova S."/>
            <person name="Yoder R."/>
            <person name="Zeng Q."/>
            <person name="Allshire R."/>
            <person name="Baulcombe D."/>
            <person name="Birren B.W."/>
            <person name="Brown W."/>
            <person name="Ekwall K."/>
            <person name="Kellis M."/>
            <person name="Leatherwood J."/>
            <person name="Levin H."/>
            <person name="Margalit H."/>
            <person name="Martienssen R."/>
            <person name="Nieduszynski C.A."/>
            <person name="Spatafora J.W."/>
            <person name="Friedman N."/>
            <person name="Dalgaard J.Z."/>
            <person name="Baumann P."/>
            <person name="Niki H."/>
            <person name="Regev A."/>
            <person name="Nusbaum C."/>
        </authorList>
    </citation>
    <scope>NUCLEOTIDE SEQUENCE [LARGE SCALE GENOMIC DNA]</scope>
    <source>
        <strain evidence="3">yFS286</strain>
    </source>
</reference>
<accession>S9PV73</accession>
<feature type="transmembrane region" description="Helical" evidence="1">
    <location>
        <begin position="76"/>
        <end position="97"/>
    </location>
</feature>
<sequence length="108" mass="12669">MDLGLKTKELHKRLAEEQTAQEVQEKKRNMYLEASEKFKSLENVNGFLLIVQLIYRVGVFFTILSSPDRATLRICIYLEFLVALLTIAYFLGNIVWVKTDIYKKFVFD</sequence>
<gene>
    <name evidence="2" type="ORF">SOCG_00759</name>
</gene>
<dbReference type="EMBL" id="KE503207">
    <property type="protein sequence ID" value="EPX73001.1"/>
    <property type="molecule type" value="Genomic_DNA"/>
</dbReference>
<dbReference type="HOGENOM" id="CLU_2198507_0_0_1"/>
<keyword evidence="1" id="KW-0812">Transmembrane</keyword>
<organism evidence="2 3">
    <name type="scientific">Schizosaccharomyces octosporus (strain yFS286)</name>
    <name type="common">Fission yeast</name>
    <name type="synonym">Octosporomyces octosporus</name>
    <dbReference type="NCBI Taxonomy" id="483514"/>
    <lineage>
        <taxon>Eukaryota</taxon>
        <taxon>Fungi</taxon>
        <taxon>Dikarya</taxon>
        <taxon>Ascomycota</taxon>
        <taxon>Taphrinomycotina</taxon>
        <taxon>Schizosaccharomycetes</taxon>
        <taxon>Schizosaccharomycetales</taxon>
        <taxon>Schizosaccharomycetaceae</taxon>
        <taxon>Schizosaccharomyces</taxon>
    </lineage>
</organism>
<protein>
    <submittedName>
        <fullName evidence="2">Uncharacterized protein</fullName>
    </submittedName>
</protein>
<dbReference type="RefSeq" id="XP_013018633.1">
    <property type="nucleotide sequence ID" value="XM_013163179.1"/>
</dbReference>
<proteinExistence type="predicted"/>
<dbReference type="VEuPathDB" id="FungiDB:SOCG_00759"/>
<feature type="transmembrane region" description="Helical" evidence="1">
    <location>
        <begin position="46"/>
        <end position="64"/>
    </location>
</feature>
<keyword evidence="1" id="KW-0472">Membrane</keyword>
<name>S9PV73_SCHOY</name>
<dbReference type="OMA" id="ICIYLEF"/>
<evidence type="ECO:0000313" key="3">
    <source>
        <dbReference type="Proteomes" id="UP000016088"/>
    </source>
</evidence>
<dbReference type="Proteomes" id="UP000016088">
    <property type="component" value="Unassembled WGS sequence"/>
</dbReference>
<dbReference type="AlphaFoldDB" id="S9PV73"/>
<evidence type="ECO:0000313" key="2">
    <source>
        <dbReference type="EMBL" id="EPX73001.1"/>
    </source>
</evidence>
<keyword evidence="3" id="KW-1185">Reference proteome</keyword>
<evidence type="ECO:0000256" key="1">
    <source>
        <dbReference type="SAM" id="Phobius"/>
    </source>
</evidence>
<keyword evidence="1" id="KW-1133">Transmembrane helix</keyword>